<organism evidence="16 17">
    <name type="scientific">Kineobactrum salinum</name>
    <dbReference type="NCBI Taxonomy" id="2708301"/>
    <lineage>
        <taxon>Bacteria</taxon>
        <taxon>Pseudomonadati</taxon>
        <taxon>Pseudomonadota</taxon>
        <taxon>Gammaproteobacteria</taxon>
        <taxon>Cellvibrionales</taxon>
        <taxon>Halieaceae</taxon>
        <taxon>Kineobactrum</taxon>
    </lineage>
</organism>
<evidence type="ECO:0000256" key="1">
    <source>
        <dbReference type="ARBA" id="ARBA00005046"/>
    </source>
</evidence>
<keyword evidence="17" id="KW-1185">Reference proteome</keyword>
<evidence type="ECO:0000256" key="13">
    <source>
        <dbReference type="ARBA" id="ARBA00078531"/>
    </source>
</evidence>
<dbReference type="RefSeq" id="WP_163496003.1">
    <property type="nucleotide sequence ID" value="NZ_CP048711.1"/>
</dbReference>
<dbReference type="InterPro" id="IPR045886">
    <property type="entry name" value="ThiF/MoeB/HesA"/>
</dbReference>
<evidence type="ECO:0000256" key="14">
    <source>
        <dbReference type="SAM" id="Phobius"/>
    </source>
</evidence>
<name>A0A6C0U571_9GAMM</name>
<evidence type="ECO:0000256" key="6">
    <source>
        <dbReference type="ARBA" id="ARBA00052218"/>
    </source>
</evidence>
<comment type="pathway">
    <text evidence="1">Cofactor biosynthesis; molybdopterin biosynthesis.</text>
</comment>
<dbReference type="GO" id="GO:0042292">
    <property type="term" value="F:URM1 activating enzyme activity"/>
    <property type="evidence" value="ECO:0007669"/>
    <property type="project" value="TreeGrafter"/>
</dbReference>
<dbReference type="NCBIfam" id="NF004281">
    <property type="entry name" value="PRK05690.1"/>
    <property type="match status" value="1"/>
</dbReference>
<dbReference type="GO" id="GO:0004792">
    <property type="term" value="F:thiosulfate-cyanide sulfurtransferase activity"/>
    <property type="evidence" value="ECO:0007669"/>
    <property type="project" value="TreeGrafter"/>
</dbReference>
<keyword evidence="14" id="KW-0812">Transmembrane</keyword>
<keyword evidence="5" id="KW-0067">ATP-binding</keyword>
<evidence type="ECO:0000313" key="16">
    <source>
        <dbReference type="EMBL" id="QIB66569.1"/>
    </source>
</evidence>
<dbReference type="GO" id="GO:0032447">
    <property type="term" value="P:protein urmylation"/>
    <property type="evidence" value="ECO:0007669"/>
    <property type="project" value="TreeGrafter"/>
</dbReference>
<dbReference type="GO" id="GO:0061605">
    <property type="term" value="F:molybdopterin-synthase adenylyltransferase activity"/>
    <property type="evidence" value="ECO:0007669"/>
    <property type="project" value="UniProtKB-EC"/>
</dbReference>
<dbReference type="InterPro" id="IPR000594">
    <property type="entry name" value="ThiF_NAD_FAD-bd"/>
</dbReference>
<dbReference type="Pfam" id="PF00899">
    <property type="entry name" value="ThiF"/>
    <property type="match status" value="1"/>
</dbReference>
<dbReference type="GO" id="GO:0005524">
    <property type="term" value="F:ATP binding"/>
    <property type="evidence" value="ECO:0007669"/>
    <property type="project" value="UniProtKB-KW"/>
</dbReference>
<keyword evidence="3 16" id="KW-0808">Transferase</keyword>
<evidence type="ECO:0000256" key="4">
    <source>
        <dbReference type="ARBA" id="ARBA00022741"/>
    </source>
</evidence>
<dbReference type="EC" id="2.7.7.80" evidence="9"/>
<gene>
    <name evidence="16" type="primary">moeB</name>
    <name evidence="16" type="ORF">G3T16_15370</name>
</gene>
<dbReference type="InterPro" id="IPR035985">
    <property type="entry name" value="Ubiquitin-activating_enz"/>
</dbReference>
<dbReference type="PANTHER" id="PTHR10953:SF102">
    <property type="entry name" value="ADENYLYLTRANSFERASE AND SULFURTRANSFERASE MOCS3"/>
    <property type="match status" value="1"/>
</dbReference>
<dbReference type="Proteomes" id="UP000477680">
    <property type="component" value="Chromosome"/>
</dbReference>
<keyword evidence="14" id="KW-0472">Membrane</keyword>
<comment type="similarity">
    <text evidence="2">Belongs to the HesA/MoeB/ThiF family.</text>
</comment>
<protein>
    <recommendedName>
        <fullName evidence="10">Molybdopterin-synthase adenylyltransferase</fullName>
        <ecNumber evidence="9">2.7.7.80</ecNumber>
    </recommendedName>
    <alternativeName>
        <fullName evidence="13">MoaD protein adenylase</fullName>
    </alternativeName>
    <alternativeName>
        <fullName evidence="11">Molybdopterin-converting factor subunit 1 adenylase</fullName>
    </alternativeName>
    <alternativeName>
        <fullName evidence="12">Sulfur carrier protein MoaD adenylyltransferase</fullName>
    </alternativeName>
</protein>
<sequence length="248" mass="25776">MLTDRELDRYSRQLLLPEFDIRGQEALAAASVLIVGLGGLGCPAAMYLAAAGVGRLLLADGDVVEASNLPRQLAHREARLGVNKAASAAVSLASLNSATQLEVIPRQLDDDTLPALVREVDLVIDASDNFAARFAVNRACIAAGVPLVCAAAIRLEGQLAVFDSARGGGCYRCLYPGGGDDSALSCSTSGVLGPVVGVLGALQALEALKCLTGLAEPLRDGLLVLDLRSLETRRLALPRRSDCPDCGN</sequence>
<comment type="catalytic activity">
    <reaction evidence="6">
        <text>[molybdopterin-synthase sulfur-carrier protein]-C-terminal Gly-Gly + ATP + H(+) = [molybdopterin-synthase sulfur-carrier protein]-C-terminal Gly-Gly-AMP + diphosphate</text>
        <dbReference type="Rhea" id="RHEA:43616"/>
        <dbReference type="Rhea" id="RHEA-COMP:12159"/>
        <dbReference type="Rhea" id="RHEA-COMP:12202"/>
        <dbReference type="ChEBI" id="CHEBI:15378"/>
        <dbReference type="ChEBI" id="CHEBI:30616"/>
        <dbReference type="ChEBI" id="CHEBI:33019"/>
        <dbReference type="ChEBI" id="CHEBI:90618"/>
        <dbReference type="ChEBI" id="CHEBI:90778"/>
        <dbReference type="EC" id="2.7.7.80"/>
    </reaction>
</comment>
<evidence type="ECO:0000256" key="11">
    <source>
        <dbReference type="ARBA" id="ARBA00075110"/>
    </source>
</evidence>
<evidence type="ECO:0000313" key="17">
    <source>
        <dbReference type="Proteomes" id="UP000477680"/>
    </source>
</evidence>
<dbReference type="FunFam" id="3.40.50.720:FF:000033">
    <property type="entry name" value="Adenylyltransferase and sulfurtransferase MOCS3"/>
    <property type="match status" value="1"/>
</dbReference>
<dbReference type="Gene3D" id="3.40.50.720">
    <property type="entry name" value="NAD(P)-binding Rossmann-like Domain"/>
    <property type="match status" value="1"/>
</dbReference>
<evidence type="ECO:0000256" key="12">
    <source>
        <dbReference type="ARBA" id="ARBA00075328"/>
    </source>
</evidence>
<dbReference type="AlphaFoldDB" id="A0A6C0U571"/>
<evidence type="ECO:0000256" key="5">
    <source>
        <dbReference type="ARBA" id="ARBA00022840"/>
    </source>
</evidence>
<feature type="transmembrane region" description="Helical" evidence="14">
    <location>
        <begin position="26"/>
        <end position="49"/>
    </location>
</feature>
<evidence type="ECO:0000256" key="8">
    <source>
        <dbReference type="ARBA" id="ARBA00063809"/>
    </source>
</evidence>
<keyword evidence="16" id="KW-0548">Nucleotidyltransferase</keyword>
<dbReference type="EMBL" id="CP048711">
    <property type="protein sequence ID" value="QIB66569.1"/>
    <property type="molecule type" value="Genomic_DNA"/>
</dbReference>
<dbReference type="CDD" id="cd00757">
    <property type="entry name" value="ThiF_MoeB_HesA_family"/>
    <property type="match status" value="1"/>
</dbReference>
<evidence type="ECO:0000256" key="10">
    <source>
        <dbReference type="ARBA" id="ARBA00073635"/>
    </source>
</evidence>
<feature type="domain" description="THIF-type NAD/FAD binding fold" evidence="15">
    <location>
        <begin position="10"/>
        <end position="244"/>
    </location>
</feature>
<keyword evidence="14" id="KW-1133">Transmembrane helix</keyword>
<evidence type="ECO:0000256" key="7">
    <source>
        <dbReference type="ARBA" id="ARBA00055169"/>
    </source>
</evidence>
<proteinExistence type="inferred from homology"/>
<reference evidence="16 17" key="1">
    <citation type="submission" date="2020-02" db="EMBL/GenBank/DDBJ databases">
        <title>Genome sequencing for Kineobactrum sp. M2.</title>
        <authorList>
            <person name="Park S.-J."/>
        </authorList>
    </citation>
    <scope>NUCLEOTIDE SEQUENCE [LARGE SCALE GENOMIC DNA]</scope>
    <source>
        <strain evidence="16 17">M2</strain>
    </source>
</reference>
<dbReference type="KEGG" id="kim:G3T16_15370"/>
<comment type="subunit">
    <text evidence="8">Homodimer. Forms a stable heterotetrameric complex of 2 MoeB and 2 MoaD during adenylation of MoaD.</text>
</comment>
<dbReference type="PANTHER" id="PTHR10953">
    <property type="entry name" value="UBIQUITIN-ACTIVATING ENZYME E1"/>
    <property type="match status" value="1"/>
</dbReference>
<evidence type="ECO:0000256" key="9">
    <source>
        <dbReference type="ARBA" id="ARBA00066884"/>
    </source>
</evidence>
<evidence type="ECO:0000256" key="2">
    <source>
        <dbReference type="ARBA" id="ARBA00009919"/>
    </source>
</evidence>
<accession>A0A6C0U571</accession>
<evidence type="ECO:0000259" key="15">
    <source>
        <dbReference type="Pfam" id="PF00899"/>
    </source>
</evidence>
<keyword evidence="4" id="KW-0547">Nucleotide-binding</keyword>
<dbReference type="GO" id="GO:0002143">
    <property type="term" value="P:tRNA wobble position uridine thiolation"/>
    <property type="evidence" value="ECO:0007669"/>
    <property type="project" value="TreeGrafter"/>
</dbReference>
<dbReference type="SUPFAM" id="SSF69572">
    <property type="entry name" value="Activating enzymes of the ubiquitin-like proteins"/>
    <property type="match status" value="1"/>
</dbReference>
<evidence type="ECO:0000256" key="3">
    <source>
        <dbReference type="ARBA" id="ARBA00022679"/>
    </source>
</evidence>
<comment type="function">
    <text evidence="7">Catalyzes the adenylation by ATP of the carboxyl group of the C-terminal glycine of sulfur carrier protein MoaD.</text>
</comment>
<dbReference type="GO" id="GO:0005737">
    <property type="term" value="C:cytoplasm"/>
    <property type="evidence" value="ECO:0007669"/>
    <property type="project" value="TreeGrafter"/>
</dbReference>